<dbReference type="Pfam" id="PF21719">
    <property type="entry name" value="MIOS_a-sol"/>
    <property type="match status" value="1"/>
</dbReference>
<dbReference type="FunCoup" id="A0A6P8ZDP8">
    <property type="interactions" value="1484"/>
</dbReference>
<proteinExistence type="inferred from homology"/>
<dbReference type="PANTHER" id="PTHR16453">
    <property type="entry name" value="WD40 DOMAIN-CONTAINING PROTEIN MIO FAMILY MEMBER"/>
    <property type="match status" value="1"/>
</dbReference>
<dbReference type="Pfam" id="PF17034">
    <property type="entry name" value="zinc_ribbon_16"/>
    <property type="match status" value="1"/>
</dbReference>
<feature type="domain" description="MIOS-like alpha-solenoid" evidence="6">
    <location>
        <begin position="403"/>
        <end position="630"/>
    </location>
</feature>
<feature type="region of interest" description="Disordered" evidence="4">
    <location>
        <begin position="153"/>
        <end position="174"/>
    </location>
</feature>
<dbReference type="GO" id="GO:0034198">
    <property type="term" value="P:cellular response to amino acid starvation"/>
    <property type="evidence" value="ECO:0007669"/>
    <property type="project" value="TreeGrafter"/>
</dbReference>
<comment type="similarity">
    <text evidence="1">Belongs to the WD repeat mio family.</text>
</comment>
<dbReference type="InterPro" id="IPR037593">
    <property type="entry name" value="MIOS/Sea4"/>
</dbReference>
<dbReference type="OrthoDB" id="341486at2759"/>
<dbReference type="InterPro" id="IPR031488">
    <property type="entry name" value="Zn_ribbon_mio"/>
</dbReference>
<dbReference type="InterPro" id="IPR015943">
    <property type="entry name" value="WD40/YVTN_repeat-like_dom_sf"/>
</dbReference>
<feature type="compositionally biased region" description="Polar residues" evidence="4">
    <location>
        <begin position="467"/>
        <end position="479"/>
    </location>
</feature>
<keyword evidence="2" id="KW-0853">WD repeat</keyword>
<evidence type="ECO:0000256" key="4">
    <source>
        <dbReference type="SAM" id="MobiDB-lite"/>
    </source>
</evidence>
<dbReference type="GO" id="GO:1904263">
    <property type="term" value="P:positive regulation of TORC1 signaling"/>
    <property type="evidence" value="ECO:0007669"/>
    <property type="project" value="TreeGrafter"/>
</dbReference>
<dbReference type="KEGG" id="tpal:117649279"/>
<reference evidence="8" key="1">
    <citation type="submission" date="2025-08" db="UniProtKB">
        <authorList>
            <consortium name="RefSeq"/>
        </authorList>
    </citation>
    <scope>IDENTIFICATION</scope>
    <source>
        <tissue evidence="8">Total insect</tissue>
    </source>
</reference>
<dbReference type="SUPFAM" id="SSF50978">
    <property type="entry name" value="WD40 repeat-like"/>
    <property type="match status" value="1"/>
</dbReference>
<dbReference type="GO" id="GO:0005737">
    <property type="term" value="C:cytoplasm"/>
    <property type="evidence" value="ECO:0007669"/>
    <property type="project" value="TreeGrafter"/>
</dbReference>
<gene>
    <name evidence="8" type="primary">LOC117649279</name>
</gene>
<dbReference type="InParanoid" id="A0A6P8ZDP8"/>
<dbReference type="InterPro" id="IPR049092">
    <property type="entry name" value="MIOS_a-sol"/>
</dbReference>
<name>A0A6P8ZDP8_THRPL</name>
<dbReference type="PANTHER" id="PTHR16453:SF9">
    <property type="entry name" value="GATOR COMPLEX PROTEIN MIOS"/>
    <property type="match status" value="1"/>
</dbReference>
<dbReference type="RefSeq" id="XP_034247777.1">
    <property type="nucleotide sequence ID" value="XM_034391886.1"/>
</dbReference>
<evidence type="ECO:0000259" key="6">
    <source>
        <dbReference type="Pfam" id="PF21719"/>
    </source>
</evidence>
<evidence type="ECO:0000256" key="2">
    <source>
        <dbReference type="ARBA" id="ARBA00022574"/>
    </source>
</evidence>
<feature type="region of interest" description="Disordered" evidence="4">
    <location>
        <begin position="448"/>
        <end position="479"/>
    </location>
</feature>
<dbReference type="Gene3D" id="2.130.10.10">
    <property type="entry name" value="YVTN repeat-like/Quinoprotein amine dehydrogenase"/>
    <property type="match status" value="1"/>
</dbReference>
<dbReference type="GeneID" id="117649279"/>
<evidence type="ECO:0000256" key="1">
    <source>
        <dbReference type="ARBA" id="ARBA00009713"/>
    </source>
</evidence>
<dbReference type="CDD" id="cd16691">
    <property type="entry name" value="mRING-H2-C3H3C2_Mio"/>
    <property type="match status" value="1"/>
</dbReference>
<evidence type="ECO:0000313" key="7">
    <source>
        <dbReference type="Proteomes" id="UP000515158"/>
    </source>
</evidence>
<evidence type="ECO:0000256" key="3">
    <source>
        <dbReference type="ARBA" id="ARBA00022737"/>
    </source>
</evidence>
<dbReference type="AlphaFoldDB" id="A0A6P8ZDP8"/>
<feature type="domain" description="GATOR2 complex protein MIO zinc-ribbon like" evidence="5">
    <location>
        <begin position="744"/>
        <end position="865"/>
    </location>
</feature>
<dbReference type="CTD" id="33399"/>
<dbReference type="Pfam" id="PF21720">
    <property type="entry name" value="MIOS_WD40"/>
    <property type="match status" value="1"/>
</dbReference>
<sequence>MSGVRLEVQWSPVHPDKFITWGTDINLYEVKLTKDAPASSIKISDTTSAHLLASNSNLPYVKCVDIYPHNESDVLLAIGQINGKVVLNTFGQTVFDCLGLAGKELVPRHARQCNTVAWNPTDPNLIAAGLEKHRTDHSVLLWNLQRCPLSNGHSTHHHASSSSSSSSMEPLRPSVELGLSETAHSLAWLRGQPKCLMVGLNGKHLKLFDFRDTGRAVSSTPTKAVYGLAVDPQADHRLASFVDNQIYVWDTRNFEKPVLFLSQNKPVSKVSWCPTRNNLLGTLQRDSTCIGLYDIQPTMVGNDEVEPSFLERAVLPGVTGVAGGAQTSTSGAITSFSWHPSHENRLLNISLSGNLTDYTVFERITLNWSPSSHIVWTHGWRTLKTVCDKDPIYSDIDSEAILIKKRALSGYGLRSNLSENGELAESKDLKRLWRWLYLSSNLSDEGLVPSNNTRHPGVRSVIKRSDGNQMSGTETSTMHGPWSDMSTCQIAARVYRSDEREQALQLCGWHLDRDGFLEQLESSGHYSRAAAIAVFNLKLRQAVEIIRRGANNPHTSSPANLNIVAVALSGFSDDKTSMWRQQCISAKQYLTDPYLRVMFSFLTSESDTYEEVLEEKDVAVEDRVAFACCFLSDLNLSEYLRNLTAKLTEEGDLGGILLTGATMESIALLQQYLDRTGDIQSVSFIAARAFPPSLLKEDIVQEWISNYRNLLDSWKLWTQRAHFDIALSGRNESEKPPQQVFVSCNFCSKSVSAFMQGRGRGLFARVPNKSKVCKITSCPNCRKPLPRCSICLLNMGSASGAYSVKAGSTMNRTIDPGSNSDKLAEFASWFTWCQSCRHGGHASHIMHWFSDHLECPVTACNCRCMSLDFAAKVISVPAL</sequence>
<keyword evidence="3" id="KW-0677">Repeat</keyword>
<dbReference type="InterPro" id="IPR036322">
    <property type="entry name" value="WD40_repeat_dom_sf"/>
</dbReference>
<evidence type="ECO:0000259" key="5">
    <source>
        <dbReference type="Pfam" id="PF17034"/>
    </source>
</evidence>
<evidence type="ECO:0000313" key="8">
    <source>
        <dbReference type="RefSeq" id="XP_034247777.1"/>
    </source>
</evidence>
<accession>A0A6P8ZDP8</accession>
<keyword evidence="7" id="KW-1185">Reference proteome</keyword>
<organism evidence="8">
    <name type="scientific">Thrips palmi</name>
    <name type="common">Melon thrips</name>
    <dbReference type="NCBI Taxonomy" id="161013"/>
    <lineage>
        <taxon>Eukaryota</taxon>
        <taxon>Metazoa</taxon>
        <taxon>Ecdysozoa</taxon>
        <taxon>Arthropoda</taxon>
        <taxon>Hexapoda</taxon>
        <taxon>Insecta</taxon>
        <taxon>Pterygota</taxon>
        <taxon>Neoptera</taxon>
        <taxon>Paraneoptera</taxon>
        <taxon>Thysanoptera</taxon>
        <taxon>Terebrantia</taxon>
        <taxon>Thripoidea</taxon>
        <taxon>Thripidae</taxon>
        <taxon>Thrips</taxon>
    </lineage>
</organism>
<protein>
    <submittedName>
        <fullName evidence="8">GATOR complex protein MIOS-A isoform X1</fullName>
    </submittedName>
</protein>
<dbReference type="Proteomes" id="UP000515158">
    <property type="component" value="Unplaced"/>
</dbReference>